<reference evidence="3 4" key="1">
    <citation type="journal article" date="2011" name="J. Bacteriol.">
        <title>Genome sequence of the mercury-methylating strain Desulfovibrio desulfuricans ND132.</title>
        <authorList>
            <person name="Brown S.D."/>
            <person name="Gilmour C.C."/>
            <person name="Kucken A.M."/>
            <person name="Wall J.D."/>
            <person name="Elias D.A."/>
            <person name="Brandt C.C."/>
            <person name="Podar M."/>
            <person name="Chertkov O."/>
            <person name="Held B."/>
            <person name="Bruce D.C."/>
            <person name="Detter J.C."/>
            <person name="Tapia R."/>
            <person name="Han C.S."/>
            <person name="Goodwin L.A."/>
            <person name="Cheng J.F."/>
            <person name="Pitluck S."/>
            <person name="Woyke T."/>
            <person name="Mikhailova N."/>
            <person name="Ivanova N.N."/>
            <person name="Han J."/>
            <person name="Lucas S."/>
            <person name="Lapidus A.L."/>
            <person name="Land M.L."/>
            <person name="Hauser L.J."/>
            <person name="Palumbo A.V."/>
        </authorList>
    </citation>
    <scope>NUCLEOTIDE SEQUENCE [LARGE SCALE GENOMIC DNA]</scope>
    <source>
        <strain evidence="3 4">ND132</strain>
    </source>
</reference>
<dbReference type="PANTHER" id="PTHR33643">
    <property type="entry name" value="UREASE ACCESSORY PROTEIN D"/>
    <property type="match status" value="1"/>
</dbReference>
<dbReference type="eggNOG" id="COG0829">
    <property type="taxonomic scope" value="Bacteria"/>
</dbReference>
<accession>F0JE30</accession>
<dbReference type="HOGENOM" id="CLU_056339_0_0_7"/>
<protein>
    <submittedName>
        <fullName evidence="3">Urease accessory protein UreD</fullName>
    </submittedName>
</protein>
<evidence type="ECO:0000256" key="2">
    <source>
        <dbReference type="ARBA" id="ARBA00023186"/>
    </source>
</evidence>
<dbReference type="KEGG" id="ddn:DND132_1431"/>
<dbReference type="GO" id="GO:0016151">
    <property type="term" value="F:nickel cation binding"/>
    <property type="evidence" value="ECO:0007669"/>
    <property type="project" value="InterPro"/>
</dbReference>
<dbReference type="HAMAP" id="MF_01384">
    <property type="entry name" value="UreD"/>
    <property type="match status" value="1"/>
</dbReference>
<comment type="similarity">
    <text evidence="1">Belongs to the UreD family.</text>
</comment>
<organism evidence="3 4">
    <name type="scientific">Pseudodesulfovibrio mercurii</name>
    <dbReference type="NCBI Taxonomy" id="641491"/>
    <lineage>
        <taxon>Bacteria</taxon>
        <taxon>Pseudomonadati</taxon>
        <taxon>Thermodesulfobacteriota</taxon>
        <taxon>Desulfovibrionia</taxon>
        <taxon>Desulfovibrionales</taxon>
        <taxon>Desulfovibrionaceae</taxon>
    </lineage>
</organism>
<dbReference type="RefSeq" id="WP_014322067.1">
    <property type="nucleotide sequence ID" value="NC_016803.1"/>
</dbReference>
<dbReference type="Proteomes" id="UP000007845">
    <property type="component" value="Chromosome"/>
</dbReference>
<sequence length="284" mass="31021">MIRPVARPESAAPSGWKAELGFDFARSGGRTVPARRRHRGPLAMQRPFYPERDVCHVYALHPPGGVVGGDRLLFDVRAESGAHGLVTTPSAGKFYRTAGPAAVQEQRLAVAPGGALDWLPLETIVYPGADARLSTRVDLAGDAAFFGWEVICLGLPASNAPFDRGFFVQTLEIYRDGEPVLLERARFEGGSALLREPWGLCGHTVFGTLAGTVDDPALAERIRERAAREVRDERFSLTRFDGLTVCRVMGDNAFRVRGLLAAAWDAMRLERLGRAACPPRVWNT</sequence>
<keyword evidence="2" id="KW-0143">Chaperone</keyword>
<dbReference type="PANTHER" id="PTHR33643:SF1">
    <property type="entry name" value="UREASE ACCESSORY PROTEIN D"/>
    <property type="match status" value="1"/>
</dbReference>
<dbReference type="InterPro" id="IPR002669">
    <property type="entry name" value="UreD"/>
</dbReference>
<evidence type="ECO:0000256" key="1">
    <source>
        <dbReference type="ARBA" id="ARBA00007177"/>
    </source>
</evidence>
<dbReference type="AlphaFoldDB" id="F0JE30"/>
<dbReference type="STRING" id="641491.DND132_1431"/>
<dbReference type="SMR" id="F0JE30"/>
<evidence type="ECO:0000313" key="4">
    <source>
        <dbReference type="Proteomes" id="UP000007845"/>
    </source>
</evidence>
<keyword evidence="4" id="KW-1185">Reference proteome</keyword>
<dbReference type="Pfam" id="PF01774">
    <property type="entry name" value="UreD"/>
    <property type="match status" value="1"/>
</dbReference>
<dbReference type="EMBL" id="CP003220">
    <property type="protein sequence ID" value="EGB14639.1"/>
    <property type="molecule type" value="Genomic_DNA"/>
</dbReference>
<gene>
    <name evidence="3" type="ORF">DND132_1431</name>
</gene>
<proteinExistence type="inferred from homology"/>
<evidence type="ECO:0000313" key="3">
    <source>
        <dbReference type="EMBL" id="EGB14639.1"/>
    </source>
</evidence>
<name>F0JE30_9BACT</name>